<dbReference type="RefSeq" id="WP_097096907.1">
    <property type="nucleotide sequence ID" value="NZ_OCMY01000001.1"/>
</dbReference>
<dbReference type="AlphaFoldDB" id="A0A286BY43"/>
<dbReference type="InterPro" id="IPR015168">
    <property type="entry name" value="SsuA/THI5"/>
</dbReference>
<accession>A0A286BY43</accession>
<dbReference type="Pfam" id="PF09084">
    <property type="entry name" value="NMT1"/>
    <property type="match status" value="1"/>
</dbReference>
<feature type="domain" description="SsuA/THI5-like" evidence="1">
    <location>
        <begin position="34"/>
        <end position="156"/>
    </location>
</feature>
<name>A0A286BY43_9GAMM</name>
<dbReference type="Proteomes" id="UP000219271">
    <property type="component" value="Unassembled WGS sequence"/>
</dbReference>
<dbReference type="EMBL" id="OCMY01000001">
    <property type="protein sequence ID" value="SOD39054.1"/>
    <property type="molecule type" value="Genomic_DNA"/>
</dbReference>
<reference evidence="3" key="1">
    <citation type="submission" date="2017-09" db="EMBL/GenBank/DDBJ databases">
        <authorList>
            <person name="Varghese N."/>
            <person name="Submissions S."/>
        </authorList>
    </citation>
    <scope>NUCLEOTIDE SEQUENCE [LARGE SCALE GENOMIC DNA]</scope>
    <source>
        <strain evidence="3">JKS000234</strain>
    </source>
</reference>
<dbReference type="PANTHER" id="PTHR30024:SF42">
    <property type="entry name" value="ALIPHATIC SULFONATES-BINDING PROTEIN-RELATED"/>
    <property type="match status" value="1"/>
</dbReference>
<dbReference type="SUPFAM" id="SSF53850">
    <property type="entry name" value="Periplasmic binding protein-like II"/>
    <property type="match status" value="1"/>
</dbReference>
<evidence type="ECO:0000313" key="3">
    <source>
        <dbReference type="Proteomes" id="UP000219271"/>
    </source>
</evidence>
<keyword evidence="3" id="KW-1185">Reference proteome</keyword>
<dbReference type="PANTHER" id="PTHR30024">
    <property type="entry name" value="ALIPHATIC SULFONATES-BINDING PROTEIN-RELATED"/>
    <property type="match status" value="1"/>
</dbReference>
<organism evidence="2 3">
    <name type="scientific">Candidatus Pantoea floridensis</name>
    <dbReference type="NCBI Taxonomy" id="1938870"/>
    <lineage>
        <taxon>Bacteria</taxon>
        <taxon>Pseudomonadati</taxon>
        <taxon>Pseudomonadota</taxon>
        <taxon>Gammaproteobacteria</taxon>
        <taxon>Enterobacterales</taxon>
        <taxon>Erwiniaceae</taxon>
        <taxon>Pantoea</taxon>
    </lineage>
</organism>
<proteinExistence type="predicted"/>
<dbReference type="OrthoDB" id="6522570at2"/>
<dbReference type="Gene3D" id="3.40.190.10">
    <property type="entry name" value="Periplasmic binding protein-like II"/>
    <property type="match status" value="2"/>
</dbReference>
<gene>
    <name evidence="2" type="ORF">SAMN06273570_3493</name>
</gene>
<evidence type="ECO:0000313" key="2">
    <source>
        <dbReference type="EMBL" id="SOD39054.1"/>
    </source>
</evidence>
<sequence length="284" mass="31585">MKIRLGSHPSNLSLFILRHRGVIEPAARDRGWQLEWFDYTQGARSGEWLADEQVDVVGTGSTPPISAQATGLDVAYLASSPPRNNNCALLTLQSNAISSLRAKRLTGMPGSFTDHFLARLLQKQNLRRTDVTLLDLQGQDAMTALLNGDIDGWLAIDPWLTRALQIKDVVARSAVGDEIINRSLFWTRAAWQQRYPEVAAWIVKQLRVNDAWIEQHPVGAAQILADKLNPAILPDEWLKTIRGRPWGLTPASDALLAEQQQQADDLFAVGFIPMALSLNARRQI</sequence>
<protein>
    <submittedName>
        <fullName evidence="2">Sulfonate transport system substrate-binding protein</fullName>
    </submittedName>
</protein>
<evidence type="ECO:0000259" key="1">
    <source>
        <dbReference type="Pfam" id="PF09084"/>
    </source>
</evidence>